<dbReference type="Pfam" id="PF14500">
    <property type="entry name" value="MMS19_N"/>
    <property type="match status" value="1"/>
</dbReference>
<dbReference type="GO" id="GO:0005634">
    <property type="term" value="C:nucleus"/>
    <property type="evidence" value="ECO:0007669"/>
    <property type="project" value="UniProtKB-SubCell"/>
</dbReference>
<keyword evidence="1" id="KW-0227">DNA damage</keyword>
<dbReference type="OrthoDB" id="342900at2759"/>
<dbReference type="EMBL" id="BDSP01000102">
    <property type="protein sequence ID" value="GAX16254.1"/>
    <property type="molecule type" value="Genomic_DNA"/>
</dbReference>
<dbReference type="GO" id="GO:0006281">
    <property type="term" value="P:DNA repair"/>
    <property type="evidence" value="ECO:0007669"/>
    <property type="project" value="UniProtKB-UniRule"/>
</dbReference>
<proteinExistence type="inferred from homology"/>
<evidence type="ECO:0000313" key="4">
    <source>
        <dbReference type="Proteomes" id="UP000198406"/>
    </source>
</evidence>
<keyword evidence="1" id="KW-0234">DNA repair</keyword>
<dbReference type="InterPro" id="IPR029240">
    <property type="entry name" value="MMS19_N"/>
</dbReference>
<dbReference type="Proteomes" id="UP000198406">
    <property type="component" value="Unassembled WGS sequence"/>
</dbReference>
<gene>
    <name evidence="3" type="ORF">FisN_3Hh264</name>
</gene>
<evidence type="ECO:0000259" key="2">
    <source>
        <dbReference type="Pfam" id="PF14500"/>
    </source>
</evidence>
<accession>A0A1Z5JQG3</accession>
<keyword evidence="4" id="KW-1185">Reference proteome</keyword>
<dbReference type="InterPro" id="IPR039920">
    <property type="entry name" value="MMS19"/>
</dbReference>
<dbReference type="SUPFAM" id="SSF48371">
    <property type="entry name" value="ARM repeat"/>
    <property type="match status" value="1"/>
</dbReference>
<comment type="caution">
    <text evidence="3">The sequence shown here is derived from an EMBL/GenBank/DDBJ whole genome shotgun (WGS) entry which is preliminary data.</text>
</comment>
<reference evidence="3 4" key="1">
    <citation type="journal article" date="2015" name="Plant Cell">
        <title>Oil accumulation by the oleaginous diatom Fistulifera solaris as revealed by the genome and transcriptome.</title>
        <authorList>
            <person name="Tanaka T."/>
            <person name="Maeda Y."/>
            <person name="Veluchamy A."/>
            <person name="Tanaka M."/>
            <person name="Abida H."/>
            <person name="Marechal E."/>
            <person name="Bowler C."/>
            <person name="Muto M."/>
            <person name="Sunaga Y."/>
            <person name="Tanaka M."/>
            <person name="Yoshino T."/>
            <person name="Taniguchi T."/>
            <person name="Fukuda Y."/>
            <person name="Nemoto M."/>
            <person name="Matsumoto M."/>
            <person name="Wong P.S."/>
            <person name="Aburatani S."/>
            <person name="Fujibuchi W."/>
        </authorList>
    </citation>
    <scope>NUCLEOTIDE SEQUENCE [LARGE SCALE GENOMIC DNA]</scope>
    <source>
        <strain evidence="3 4">JPCC DA0580</strain>
    </source>
</reference>
<comment type="similarity">
    <text evidence="1">Belongs to the MET18/MMS19 family.</text>
</comment>
<comment type="subcellular location">
    <subcellularLocation>
        <location evidence="1">Nucleus</location>
    </subcellularLocation>
</comment>
<name>A0A1Z5JQG3_FISSO</name>
<dbReference type="InterPro" id="IPR016024">
    <property type="entry name" value="ARM-type_fold"/>
</dbReference>
<organism evidence="3 4">
    <name type="scientific">Fistulifera solaris</name>
    <name type="common">Oleaginous diatom</name>
    <dbReference type="NCBI Taxonomy" id="1519565"/>
    <lineage>
        <taxon>Eukaryota</taxon>
        <taxon>Sar</taxon>
        <taxon>Stramenopiles</taxon>
        <taxon>Ochrophyta</taxon>
        <taxon>Bacillariophyta</taxon>
        <taxon>Bacillariophyceae</taxon>
        <taxon>Bacillariophycidae</taxon>
        <taxon>Naviculales</taxon>
        <taxon>Naviculaceae</taxon>
        <taxon>Fistulifera</taxon>
    </lineage>
</organism>
<comment type="function">
    <text evidence="1">Key component of the cytosolic iron-sulfur protein assembly (CIA) complex, a multiprotein complex that mediates the incorporation of iron-sulfur cluster into apoproteins specifically involved in DNA metabolism and genomic integrity. In the CIA complex, MMS19 acts as an adapter between early-acting CIA components and a subset of cellular target iron-sulfur proteins.</text>
</comment>
<evidence type="ECO:0000313" key="3">
    <source>
        <dbReference type="EMBL" id="GAX16254.1"/>
    </source>
</evidence>
<protein>
    <recommendedName>
        <fullName evidence="1">MMS19 nucleotide excision repair protein</fullName>
    </recommendedName>
</protein>
<evidence type="ECO:0000256" key="1">
    <source>
        <dbReference type="RuleBase" id="RU367072"/>
    </source>
</evidence>
<dbReference type="GO" id="GO:0051604">
    <property type="term" value="P:protein maturation"/>
    <property type="evidence" value="ECO:0007669"/>
    <property type="project" value="UniProtKB-UniRule"/>
</dbReference>
<keyword evidence="1" id="KW-0539">Nucleus</keyword>
<dbReference type="AlphaFoldDB" id="A0A1Z5JQG3"/>
<dbReference type="GO" id="GO:0016226">
    <property type="term" value="P:iron-sulfur cluster assembly"/>
    <property type="evidence" value="ECO:0007669"/>
    <property type="project" value="UniProtKB-UniRule"/>
</dbReference>
<feature type="domain" description="MMS19 N-terminal" evidence="2">
    <location>
        <begin position="88"/>
        <end position="326"/>
    </location>
</feature>
<sequence>MSVVSEATQMSTALSGTTEELFRIWKDACLASSTSANAHREESRNFFRSILKGTRVVTEEGIRLSTKSSHEESLALLIQQLGPAFSGSLSARLVALACLRGALESCQRMPLSLATTRLLGNFYQEHCGPVEPDPEEDRDERIRDEAMEGLNALFRLPMDPNVDSFDEFVQNRLQCTLNSIQRRCAVSEDNEWDQYKPNIISGLSVLPRTRRSLCFQLLSAAIDSIAEQYRQSSSSQLTSATQQEVQRFATFAARCLQGESDPRCLMQLLQVLSTMLVAFRPLVSTMPIDEIFEVVAPYYPIQFTPPPNDTHGITREGLRGALLSILRNFDYDEALVQAGEDSMIRLSLGLVLEVLVPPPGDGPPTTKELREGIEDLESILFDSGSDISRIGLLAPKQLRDLSDALVIVHDQTSLAAGGKELQDTNRILADHCRDLISRVAAHAERVSRDHWSAFVGDTLKTMVSKMESSSQKRVAIAYAACLCSCGGPQTLRQTLEDFLELLLQQLDFAPSEEADVASSLYGVGAFFSSTVVALEKAKGQGVAIVPHPLAPYSATALDKVFSLFNALPPDESWTGVRIAAIRTIESIVVNSPPGSLEDHSERIDSYLQSLLQVVCDDGEIAGPLSYPQACAEVTGRMLGKALSDTEAIQSMSTPLFFKKEALSRLVSSSCLPRTNERNDQYALGLATTSSLSSAASIVQRVAGKLMDALGEEKLVEVEQCAKLLSLIFLENGSFSARAFQKLDTPGCTAVELLDKLAVCYSKDLACTEDLETGLNKVLPIASFLATAYKRVADAEHLEALIQSTYPSTIQATEIKEILKNVIGTVFLSSALCHDGLRLSSSAETKLWEMRFDLAEFALSKQYPANARSYAAQCLHCVAWKFSPDSTSCPIQTLIIETVGKKIETFITAFREGSELRQEDVRVLTAEVCDCISFLGVLGSAAALKGGLSSKTADRVLQLILSVACDGIFCAPSASTDELDLRKIPYTDMALTIRVAAASSLGSIFNTDKPARLWKQRLIHLASKHLYAHFQETSDLAAGELAAVGNLLCLADLRTILSPQIQVFARVLVRGLSVDMIDQSGPHAPTVMKVTLAAIVKLLSFASSSVNGLEYQIVVGAMRAFVKADEFGSLSCKLLALQTIQTVANLAGIHRIVKEVKGPVVSILGAAMNHPSGLLRQTCVEVRNTWLLID</sequence>
<dbReference type="PANTHER" id="PTHR12891">
    <property type="entry name" value="DNA REPAIR/TRANSCRIPTION PROTEIN MET18/MMS19"/>
    <property type="match status" value="1"/>
</dbReference>
<dbReference type="InParanoid" id="A0A1Z5JQG3"/>
<dbReference type="GO" id="GO:0097361">
    <property type="term" value="C:cytosolic [4Fe-4S] assembly targeting complex"/>
    <property type="evidence" value="ECO:0007669"/>
    <property type="project" value="UniProtKB-UniRule"/>
</dbReference>
<dbReference type="PANTHER" id="PTHR12891:SF0">
    <property type="entry name" value="MMS19 NUCLEOTIDE EXCISION REPAIR PROTEIN HOMOLOG"/>
    <property type="match status" value="1"/>
</dbReference>